<dbReference type="PANTHER" id="PTHR43214:SF43">
    <property type="entry name" value="TWO-COMPONENT RESPONSE REGULATOR"/>
    <property type="match status" value="1"/>
</dbReference>
<evidence type="ECO:0000313" key="5">
    <source>
        <dbReference type="Proteomes" id="UP000222310"/>
    </source>
</evidence>
<evidence type="ECO:0000259" key="3">
    <source>
        <dbReference type="PROSITE" id="PS50110"/>
    </source>
</evidence>
<evidence type="ECO:0000313" key="4">
    <source>
        <dbReference type="EMBL" id="PHK02242.1"/>
    </source>
</evidence>
<dbReference type="AlphaFoldDB" id="A0A9Q6EK92"/>
<dbReference type="InterPro" id="IPR011006">
    <property type="entry name" value="CheY-like_superfamily"/>
</dbReference>
<dbReference type="PANTHER" id="PTHR43214">
    <property type="entry name" value="TWO-COMPONENT RESPONSE REGULATOR"/>
    <property type="match status" value="1"/>
</dbReference>
<dbReference type="InterPro" id="IPR039420">
    <property type="entry name" value="WalR-like"/>
</dbReference>
<name>A0A9Q6EK92_NOSLI</name>
<comment type="caution">
    <text evidence="4">The sequence shown here is derived from an EMBL/GenBank/DDBJ whole genome shotgun (WGS) entry which is preliminary data.</text>
</comment>
<keyword evidence="1" id="KW-0238">DNA-binding</keyword>
<protein>
    <submittedName>
        <fullName evidence="4">Response regulator receiver protein</fullName>
    </submittedName>
</protein>
<accession>A0A9Q6EK92</accession>
<reference evidence="4 5" key="1">
    <citation type="submission" date="2015-02" db="EMBL/GenBank/DDBJ databases">
        <title>Nostoc linckia genome annotation.</title>
        <authorList>
            <person name="Zhou Z."/>
        </authorList>
    </citation>
    <scope>NUCLEOTIDE SEQUENCE [LARGE SCALE GENOMIC DNA]</scope>
    <source>
        <strain evidence="5">z8</strain>
    </source>
</reference>
<dbReference type="RefSeq" id="WP_099071899.1">
    <property type="nucleotide sequence ID" value="NZ_LAHD01000057.1"/>
</dbReference>
<feature type="domain" description="Response regulatory" evidence="3">
    <location>
        <begin position="22"/>
        <end position="157"/>
    </location>
</feature>
<dbReference type="EMBL" id="LAHD01000057">
    <property type="protein sequence ID" value="PHK02242.1"/>
    <property type="molecule type" value="Genomic_DNA"/>
</dbReference>
<dbReference type="GO" id="GO:0003677">
    <property type="term" value="F:DNA binding"/>
    <property type="evidence" value="ECO:0007669"/>
    <property type="project" value="UniProtKB-KW"/>
</dbReference>
<dbReference type="SUPFAM" id="SSF52172">
    <property type="entry name" value="CheY-like"/>
    <property type="match status" value="1"/>
</dbReference>
<evidence type="ECO:0000256" key="1">
    <source>
        <dbReference type="ARBA" id="ARBA00023125"/>
    </source>
</evidence>
<dbReference type="Gene3D" id="3.40.50.2300">
    <property type="match status" value="1"/>
</dbReference>
<gene>
    <name evidence="4" type="ORF">VF08_19405</name>
</gene>
<proteinExistence type="predicted"/>
<keyword evidence="2" id="KW-0597">Phosphoprotein</keyword>
<sequence length="244" mass="27650">MIKAYANTLMKSQDLPESPAMKILLIDDHQLILTATFNLLQQEYPNADIIKVRSVFEALSKIGTGVINKSGTCGFDLIVMDLSIPEATGMTAQIDTGINLIQQLLKQYPQQNLMVQSSYVKALVRIKHEIDEHQGGFAIADKGLSEQEMLSRVYIALQGATHTQDIKNGLELKPEWLEVLRLAFEEGLTDKLISERMYRSERAIRAYWTKIQDVLGLYPEDCKREGKNIRIQTEIRARQEGLID</sequence>
<dbReference type="GeneID" id="57091749"/>
<dbReference type="GO" id="GO:0000160">
    <property type="term" value="P:phosphorelay signal transduction system"/>
    <property type="evidence" value="ECO:0007669"/>
    <property type="project" value="InterPro"/>
</dbReference>
<dbReference type="PROSITE" id="PS50110">
    <property type="entry name" value="RESPONSE_REGULATORY"/>
    <property type="match status" value="1"/>
</dbReference>
<dbReference type="Proteomes" id="UP000222310">
    <property type="component" value="Unassembled WGS sequence"/>
</dbReference>
<evidence type="ECO:0000256" key="2">
    <source>
        <dbReference type="PROSITE-ProRule" id="PRU00169"/>
    </source>
</evidence>
<dbReference type="InterPro" id="IPR001789">
    <property type="entry name" value="Sig_transdc_resp-reg_receiver"/>
</dbReference>
<organism evidence="4 5">
    <name type="scientific">Nostoc linckia z8</name>
    <dbReference type="NCBI Taxonomy" id="1628746"/>
    <lineage>
        <taxon>Bacteria</taxon>
        <taxon>Bacillati</taxon>
        <taxon>Cyanobacteriota</taxon>
        <taxon>Cyanophyceae</taxon>
        <taxon>Nostocales</taxon>
        <taxon>Nostocaceae</taxon>
        <taxon>Nostoc</taxon>
    </lineage>
</organism>
<feature type="modified residue" description="4-aspartylphosphate" evidence="2">
    <location>
        <position position="81"/>
    </location>
</feature>